<dbReference type="PANTHER" id="PTHR22677:SF4">
    <property type="entry name" value="USHER SYNDROME TYPE-1G PROTEIN-LIKE PROTEIN"/>
    <property type="match status" value="1"/>
</dbReference>
<evidence type="ECO:0000313" key="4">
    <source>
        <dbReference type="WBParaSite" id="GPLIN_000847400"/>
    </source>
</evidence>
<reference evidence="4" key="3">
    <citation type="submission" date="2016-06" db="UniProtKB">
        <authorList>
            <consortium name="WormBaseParasite"/>
        </authorList>
    </citation>
    <scope>IDENTIFICATION</scope>
</reference>
<dbReference type="Proteomes" id="UP000050741">
    <property type="component" value="Unassembled WGS sequence"/>
</dbReference>
<keyword evidence="3" id="KW-1185">Reference proteome</keyword>
<accession>A0A183C6H8</accession>
<dbReference type="WBParaSite" id="GPLIN_000847400">
    <property type="protein sequence ID" value="GPLIN_000847400"/>
    <property type="gene ID" value="GPLIN_000847400"/>
</dbReference>
<protein>
    <submittedName>
        <fullName evidence="4">ANK_REP_REGION domain-containing protein</fullName>
    </submittedName>
</protein>
<dbReference type="PROSITE" id="PS50088">
    <property type="entry name" value="ANK_REPEAT"/>
    <property type="match status" value="1"/>
</dbReference>
<proteinExistence type="predicted"/>
<keyword evidence="2" id="KW-0472">Membrane</keyword>
<name>A0A183C6H8_GLOPA</name>
<keyword evidence="1" id="KW-0040">ANK repeat</keyword>
<evidence type="ECO:0000256" key="2">
    <source>
        <dbReference type="SAM" id="Phobius"/>
    </source>
</evidence>
<sequence length="205" mass="23232">MRDAADTLHGCKNDEIGPNNDMELKEDLKHMKEMRFYRNVCSIGLLVMFISAAIHVVMLNANNLAELKQLIALREMIIKIEINVEECYKQQQRTILDLQKTVAVLNYTINGIGMYVENDEVESNNDMELKEKLKDEESWFKACTRGHLDTVKLFVENGHDIEAQKRDGVTGLMLASAFGKPDVVRFLLSKGARTERTDAKGVVGI</sequence>
<dbReference type="InterPro" id="IPR036770">
    <property type="entry name" value="Ankyrin_rpt-contain_sf"/>
</dbReference>
<dbReference type="InterPro" id="IPR002110">
    <property type="entry name" value="Ankyrin_rpt"/>
</dbReference>
<dbReference type="InterPro" id="IPR039323">
    <property type="entry name" value="ANKRD_45/46/60"/>
</dbReference>
<keyword evidence="2" id="KW-1133">Transmembrane helix</keyword>
<dbReference type="PANTHER" id="PTHR22677">
    <property type="entry name" value="ANKYRIN REPEAT DOMAIN-CONTAINING PROTEIN 60"/>
    <property type="match status" value="1"/>
</dbReference>
<dbReference type="Pfam" id="PF12796">
    <property type="entry name" value="Ank_2"/>
    <property type="match status" value="1"/>
</dbReference>
<dbReference type="PROSITE" id="PS50297">
    <property type="entry name" value="ANK_REP_REGION"/>
    <property type="match status" value="1"/>
</dbReference>
<dbReference type="AlphaFoldDB" id="A0A183C6H8"/>
<dbReference type="SMART" id="SM00248">
    <property type="entry name" value="ANK"/>
    <property type="match status" value="2"/>
</dbReference>
<organism evidence="3 4">
    <name type="scientific">Globodera pallida</name>
    <name type="common">Potato cyst nematode worm</name>
    <name type="synonym">Heterodera pallida</name>
    <dbReference type="NCBI Taxonomy" id="36090"/>
    <lineage>
        <taxon>Eukaryota</taxon>
        <taxon>Metazoa</taxon>
        <taxon>Ecdysozoa</taxon>
        <taxon>Nematoda</taxon>
        <taxon>Chromadorea</taxon>
        <taxon>Rhabditida</taxon>
        <taxon>Tylenchina</taxon>
        <taxon>Tylenchomorpha</taxon>
        <taxon>Tylenchoidea</taxon>
        <taxon>Heteroderidae</taxon>
        <taxon>Heteroderinae</taxon>
        <taxon>Globodera</taxon>
    </lineage>
</organism>
<dbReference type="Gene3D" id="1.25.40.20">
    <property type="entry name" value="Ankyrin repeat-containing domain"/>
    <property type="match status" value="1"/>
</dbReference>
<reference evidence="3" key="2">
    <citation type="submission" date="2014-05" db="EMBL/GenBank/DDBJ databases">
        <title>The genome and life-stage specific transcriptomes of Globodera pallida elucidate key aspects of plant parasitism by a cyst nematode.</title>
        <authorList>
            <person name="Cotton J.A."/>
            <person name="Lilley C.J."/>
            <person name="Jones L.M."/>
            <person name="Kikuchi T."/>
            <person name="Reid A.J."/>
            <person name="Thorpe P."/>
            <person name="Tsai I.J."/>
            <person name="Beasley H."/>
            <person name="Blok V."/>
            <person name="Cock P.J.A."/>
            <person name="Van den Akker S.E."/>
            <person name="Holroyd N."/>
            <person name="Hunt M."/>
            <person name="Mantelin S."/>
            <person name="Naghra H."/>
            <person name="Pain A."/>
            <person name="Palomares-Rius J.E."/>
            <person name="Zarowiecki M."/>
            <person name="Berriman M."/>
            <person name="Jones J.T."/>
            <person name="Urwin P.E."/>
        </authorList>
    </citation>
    <scope>NUCLEOTIDE SEQUENCE [LARGE SCALE GENOMIC DNA]</scope>
    <source>
        <strain evidence="3">Lindley</strain>
    </source>
</reference>
<evidence type="ECO:0000313" key="3">
    <source>
        <dbReference type="Proteomes" id="UP000050741"/>
    </source>
</evidence>
<feature type="transmembrane region" description="Helical" evidence="2">
    <location>
        <begin position="36"/>
        <end position="58"/>
    </location>
</feature>
<keyword evidence="2" id="KW-0812">Transmembrane</keyword>
<feature type="repeat" description="ANK" evidence="1">
    <location>
        <begin position="167"/>
        <end position="199"/>
    </location>
</feature>
<dbReference type="SUPFAM" id="SSF48403">
    <property type="entry name" value="Ankyrin repeat"/>
    <property type="match status" value="1"/>
</dbReference>
<evidence type="ECO:0000256" key="1">
    <source>
        <dbReference type="PROSITE-ProRule" id="PRU00023"/>
    </source>
</evidence>
<reference evidence="3" key="1">
    <citation type="submission" date="2013-12" db="EMBL/GenBank/DDBJ databases">
        <authorList>
            <person name="Aslett M."/>
        </authorList>
    </citation>
    <scope>NUCLEOTIDE SEQUENCE [LARGE SCALE GENOMIC DNA]</scope>
    <source>
        <strain evidence="3">Lindley</strain>
    </source>
</reference>